<dbReference type="AlphaFoldDB" id="A0A7W4VY76"/>
<proteinExistence type="predicted"/>
<dbReference type="EMBL" id="JACHWR010000002">
    <property type="protein sequence ID" value="MBB3043976.1"/>
    <property type="molecule type" value="Genomic_DNA"/>
</dbReference>
<dbReference type="Proteomes" id="UP000589626">
    <property type="component" value="Unassembled WGS sequence"/>
</dbReference>
<keyword evidence="3" id="KW-1185">Reference proteome</keyword>
<accession>A0A7W4VY76</accession>
<gene>
    <name evidence="2" type="ORF">FHU40_003794</name>
</gene>
<feature type="region of interest" description="Disordered" evidence="1">
    <location>
        <begin position="94"/>
        <end position="115"/>
    </location>
</feature>
<name>A0A7W4VY76_9ACTN</name>
<sequence length="132" mass="14616">MNHERAWNRLLASLRTWADVREVTGGVEVSFLGGAGARRTVEVVMTPGEWDELSEVIQLESSDSMKRRLLALEDDKPFLVCDSGVELIASSSRDLPPDELADFTPEPGGEWVVTDEAGNVVSRFADWSDNDH</sequence>
<evidence type="ECO:0000256" key="1">
    <source>
        <dbReference type="SAM" id="MobiDB-lite"/>
    </source>
</evidence>
<protein>
    <submittedName>
        <fullName evidence="2">Uncharacterized protein</fullName>
    </submittedName>
</protein>
<evidence type="ECO:0000313" key="3">
    <source>
        <dbReference type="Proteomes" id="UP000589626"/>
    </source>
</evidence>
<organism evidence="2 3">
    <name type="scientific">Nocardioides soli</name>
    <dbReference type="NCBI Taxonomy" id="1036020"/>
    <lineage>
        <taxon>Bacteria</taxon>
        <taxon>Bacillati</taxon>
        <taxon>Actinomycetota</taxon>
        <taxon>Actinomycetes</taxon>
        <taxon>Propionibacteriales</taxon>
        <taxon>Nocardioidaceae</taxon>
        <taxon>Nocardioides</taxon>
    </lineage>
</organism>
<comment type="caution">
    <text evidence="2">The sequence shown here is derived from an EMBL/GenBank/DDBJ whole genome shotgun (WGS) entry which is preliminary data.</text>
</comment>
<evidence type="ECO:0000313" key="2">
    <source>
        <dbReference type="EMBL" id="MBB3043976.1"/>
    </source>
</evidence>
<reference evidence="2 3" key="1">
    <citation type="submission" date="2020-08" db="EMBL/GenBank/DDBJ databases">
        <title>Sequencing the genomes of 1000 actinobacteria strains.</title>
        <authorList>
            <person name="Klenk H.-P."/>
        </authorList>
    </citation>
    <scope>NUCLEOTIDE SEQUENCE [LARGE SCALE GENOMIC DNA]</scope>
    <source>
        <strain evidence="2 3">DSM 105498</strain>
    </source>
</reference>
<dbReference type="RefSeq" id="WP_183593720.1">
    <property type="nucleotide sequence ID" value="NZ_JACHWR010000002.1"/>
</dbReference>